<evidence type="ECO:0000256" key="1">
    <source>
        <dbReference type="SAM" id="SignalP"/>
    </source>
</evidence>
<comment type="caution">
    <text evidence="2">The sequence shown here is derived from an EMBL/GenBank/DDBJ whole genome shotgun (WGS) entry which is preliminary data.</text>
</comment>
<gene>
    <name evidence="2" type="ORF">C8034_v008681</name>
</gene>
<evidence type="ECO:0000313" key="3">
    <source>
        <dbReference type="Proteomes" id="UP000295604"/>
    </source>
</evidence>
<organism evidence="2 3">
    <name type="scientific">Colletotrichum sidae</name>
    <dbReference type="NCBI Taxonomy" id="1347389"/>
    <lineage>
        <taxon>Eukaryota</taxon>
        <taxon>Fungi</taxon>
        <taxon>Dikarya</taxon>
        <taxon>Ascomycota</taxon>
        <taxon>Pezizomycotina</taxon>
        <taxon>Sordariomycetes</taxon>
        <taxon>Hypocreomycetidae</taxon>
        <taxon>Glomerellales</taxon>
        <taxon>Glomerellaceae</taxon>
        <taxon>Colletotrichum</taxon>
        <taxon>Colletotrichum orbiculare species complex</taxon>
    </lineage>
</organism>
<reference evidence="2 3" key="1">
    <citation type="submission" date="2018-11" db="EMBL/GenBank/DDBJ databases">
        <title>Genome sequence and assembly of Colletotrichum sidae.</title>
        <authorList>
            <person name="Gan P."/>
            <person name="Shirasu K."/>
        </authorList>
    </citation>
    <scope>NUCLEOTIDE SEQUENCE [LARGE SCALE GENOMIC DNA]</scope>
    <source>
        <strain evidence="2 3">CBS 518.97</strain>
    </source>
</reference>
<name>A0A4R8TPJ9_9PEZI</name>
<accession>A0A4R8TPJ9</accession>
<protein>
    <submittedName>
        <fullName evidence="2">Uncharacterized protein</fullName>
    </submittedName>
</protein>
<keyword evidence="1" id="KW-0732">Signal</keyword>
<keyword evidence="3" id="KW-1185">Reference proteome</keyword>
<proteinExistence type="predicted"/>
<dbReference type="EMBL" id="QAPF01000032">
    <property type="protein sequence ID" value="TEA20464.1"/>
    <property type="molecule type" value="Genomic_DNA"/>
</dbReference>
<feature type="chain" id="PRO_5020664235" evidence="1">
    <location>
        <begin position="35"/>
        <end position="152"/>
    </location>
</feature>
<sequence length="152" mass="17115">MSPESPRPRPLRAEVCAFLLVFLLILPENPVTESADAIRAKLIKLNAELEAMDEAGGGGIDGTEKEQAFANMQPQYCLAHCKERVLPKLVDWKYLEDALEECEENESTREMIKNDRKAPFWVNDAAERIRLVCFSPLKPEQGVFVWGPLLSA</sequence>
<feature type="signal peptide" evidence="1">
    <location>
        <begin position="1"/>
        <end position="34"/>
    </location>
</feature>
<dbReference type="AlphaFoldDB" id="A0A4R8TPJ9"/>
<dbReference type="Proteomes" id="UP000295604">
    <property type="component" value="Unassembled WGS sequence"/>
</dbReference>
<evidence type="ECO:0000313" key="2">
    <source>
        <dbReference type="EMBL" id="TEA20464.1"/>
    </source>
</evidence>